<name>A0ABY3PT48_9CYAN</name>
<evidence type="ECO:0000313" key="6">
    <source>
        <dbReference type="Proteomes" id="UP001054846"/>
    </source>
</evidence>
<reference evidence="5 6" key="1">
    <citation type="journal article" date="2021" name="Genome Biol. Evol.">
        <title>Complete Genome Sequencing of a Novel Gloeobacter Species from a Waterfall Cave in Mexico.</title>
        <authorList>
            <person name="Saw J.H."/>
            <person name="Cardona T."/>
            <person name="Montejano G."/>
        </authorList>
    </citation>
    <scope>NUCLEOTIDE SEQUENCE [LARGE SCALE GENOMIC DNA]</scope>
    <source>
        <strain evidence="5">MG652769</strain>
    </source>
</reference>
<evidence type="ECO:0000256" key="2">
    <source>
        <dbReference type="ARBA" id="ARBA00023587"/>
    </source>
</evidence>
<protein>
    <recommendedName>
        <fullName evidence="4">BMC circularly permuted domain-containing protein</fullName>
    </recommendedName>
</protein>
<evidence type="ECO:0000313" key="5">
    <source>
        <dbReference type="EMBL" id="UFP96920.1"/>
    </source>
</evidence>
<dbReference type="InterPro" id="IPR000249">
    <property type="entry name" value="BMC_dom"/>
</dbReference>
<sequence>MGVELRSYVYLDNLQAQFAAFLGTIAPGFLPLPGDASLWIEISPGIEINRITDIALKAAVVRPGLQVVERLFGSLEIHSNRQGETKTAGQAILEYLGVRERERLKPRVISSQIIRNIDPHQTQLINRFKRGQMILAGQTLFVLEVEPAAYIALAANEAEKAANINILEVLPFGSFGRMYLGGEERDIMVSYSASIAAVENVFGREDPAAGRRE</sequence>
<dbReference type="Gene3D" id="3.30.70.1710">
    <property type="match status" value="2"/>
</dbReference>
<keyword evidence="1" id="KW-0120">Carbon dioxide fixation</keyword>
<evidence type="ECO:0000256" key="1">
    <source>
        <dbReference type="ARBA" id="ARBA00023300"/>
    </source>
</evidence>
<dbReference type="InterPro" id="IPR037233">
    <property type="entry name" value="CcmK-like_sf"/>
</dbReference>
<dbReference type="RefSeq" id="WP_418886997.1">
    <property type="nucleotide sequence ID" value="NZ_CP063845.1"/>
</dbReference>
<dbReference type="InterPro" id="IPR044870">
    <property type="entry name" value="BMC_CP"/>
</dbReference>
<dbReference type="Proteomes" id="UP001054846">
    <property type="component" value="Chromosome"/>
</dbReference>
<evidence type="ECO:0000256" key="3">
    <source>
        <dbReference type="ARBA" id="ARBA00024446"/>
    </source>
</evidence>
<evidence type="ECO:0000259" key="4">
    <source>
        <dbReference type="PROSITE" id="PS51931"/>
    </source>
</evidence>
<dbReference type="CDD" id="cd07052">
    <property type="entry name" value="BMC_like_1_repeat2"/>
    <property type="match status" value="1"/>
</dbReference>
<accession>A0ABY3PT48</accession>
<keyword evidence="3" id="KW-1283">Bacterial microcompartment</keyword>
<feature type="domain" description="BMC circularly permuted" evidence="4">
    <location>
        <begin position="107"/>
        <end position="211"/>
    </location>
</feature>
<dbReference type="PROSITE" id="PS51931">
    <property type="entry name" value="BMC_CP"/>
    <property type="match status" value="2"/>
</dbReference>
<comment type="subcellular location">
    <subcellularLocation>
        <location evidence="2">Carboxysome</location>
    </subcellularLocation>
</comment>
<organism evidence="5 6">
    <name type="scientific">Gloeobacter morelensis MG652769</name>
    <dbReference type="NCBI Taxonomy" id="2781736"/>
    <lineage>
        <taxon>Bacteria</taxon>
        <taxon>Bacillati</taxon>
        <taxon>Cyanobacteriota</taxon>
        <taxon>Cyanophyceae</taxon>
        <taxon>Gloeobacterales</taxon>
        <taxon>Gloeobacteraceae</taxon>
        <taxon>Gloeobacter</taxon>
        <taxon>Gloeobacter morelensis</taxon>
    </lineage>
</organism>
<feature type="domain" description="BMC circularly permuted" evidence="4">
    <location>
        <begin position="4"/>
        <end position="106"/>
    </location>
</feature>
<dbReference type="CDD" id="cd07051">
    <property type="entry name" value="BMC_like_1_repeat1"/>
    <property type="match status" value="1"/>
</dbReference>
<dbReference type="EMBL" id="CP063845">
    <property type="protein sequence ID" value="UFP96920.1"/>
    <property type="molecule type" value="Genomic_DNA"/>
</dbReference>
<proteinExistence type="predicted"/>
<keyword evidence="6" id="KW-1185">Reference proteome</keyword>
<dbReference type="SMART" id="SM00877">
    <property type="entry name" value="BMC"/>
    <property type="match status" value="1"/>
</dbReference>
<dbReference type="SUPFAM" id="SSF143414">
    <property type="entry name" value="CcmK-like"/>
    <property type="match status" value="1"/>
</dbReference>
<gene>
    <name evidence="5" type="ORF">ISF26_06435</name>
</gene>